<dbReference type="PROSITE" id="PS00562">
    <property type="entry name" value="CBM1_1"/>
    <property type="match status" value="1"/>
</dbReference>
<feature type="signal peptide" evidence="2">
    <location>
        <begin position="1"/>
        <end position="20"/>
    </location>
</feature>
<dbReference type="OrthoDB" id="2119228at2759"/>
<feature type="chain" id="PRO_5007287808" description="CBM1 domain-containing protein" evidence="2">
    <location>
        <begin position="21"/>
        <end position="136"/>
    </location>
</feature>
<dbReference type="EMBL" id="KQ947447">
    <property type="protein sequence ID" value="KUJ06404.1"/>
    <property type="molecule type" value="Genomic_DNA"/>
</dbReference>
<dbReference type="Pfam" id="PF00734">
    <property type="entry name" value="CBM_1"/>
    <property type="match status" value="1"/>
</dbReference>
<dbReference type="PROSITE" id="PS51164">
    <property type="entry name" value="CBM1_2"/>
    <property type="match status" value="1"/>
</dbReference>
<protein>
    <recommendedName>
        <fullName evidence="3">CBM1 domain-containing protein</fullName>
    </recommendedName>
</protein>
<evidence type="ECO:0000259" key="3">
    <source>
        <dbReference type="PROSITE" id="PS51164"/>
    </source>
</evidence>
<proteinExistence type="predicted"/>
<accession>A0A132B3A7</accession>
<reference evidence="4 5" key="1">
    <citation type="submission" date="2015-10" db="EMBL/GenBank/DDBJ databases">
        <title>Full genome of DAOMC 229536 Phialocephala scopiformis, a fungal endophyte of spruce producing the potent anti-insectan compound rugulosin.</title>
        <authorList>
            <consortium name="DOE Joint Genome Institute"/>
            <person name="Walker A.K."/>
            <person name="Frasz S.L."/>
            <person name="Seifert K.A."/>
            <person name="Miller J.D."/>
            <person name="Mondo S.J."/>
            <person name="Labutti K."/>
            <person name="Lipzen A."/>
            <person name="Dockter R."/>
            <person name="Kennedy M."/>
            <person name="Grigoriev I.V."/>
            <person name="Spatafora J.W."/>
        </authorList>
    </citation>
    <scope>NUCLEOTIDE SEQUENCE [LARGE SCALE GENOMIC DNA]</scope>
    <source>
        <strain evidence="4 5">CBS 120377</strain>
    </source>
</reference>
<dbReference type="SUPFAM" id="SSF57180">
    <property type="entry name" value="Cellulose-binding domain"/>
    <property type="match status" value="1"/>
</dbReference>
<evidence type="ECO:0000256" key="2">
    <source>
        <dbReference type="SAM" id="SignalP"/>
    </source>
</evidence>
<evidence type="ECO:0000256" key="1">
    <source>
        <dbReference type="ARBA" id="ARBA00022729"/>
    </source>
</evidence>
<dbReference type="Proteomes" id="UP000070700">
    <property type="component" value="Unassembled WGS sequence"/>
</dbReference>
<dbReference type="SMART" id="SM00236">
    <property type="entry name" value="fCBD"/>
    <property type="match status" value="1"/>
</dbReference>
<dbReference type="KEGG" id="psco:LY89DRAFT_726588"/>
<organism evidence="4 5">
    <name type="scientific">Mollisia scopiformis</name>
    <name type="common">Conifer needle endophyte fungus</name>
    <name type="synonym">Phialocephala scopiformis</name>
    <dbReference type="NCBI Taxonomy" id="149040"/>
    <lineage>
        <taxon>Eukaryota</taxon>
        <taxon>Fungi</taxon>
        <taxon>Dikarya</taxon>
        <taxon>Ascomycota</taxon>
        <taxon>Pezizomycotina</taxon>
        <taxon>Leotiomycetes</taxon>
        <taxon>Helotiales</taxon>
        <taxon>Mollisiaceae</taxon>
        <taxon>Mollisia</taxon>
    </lineage>
</organism>
<evidence type="ECO:0000313" key="4">
    <source>
        <dbReference type="EMBL" id="KUJ06404.1"/>
    </source>
</evidence>
<dbReference type="AlphaFoldDB" id="A0A132B3A7"/>
<sequence length="136" mass="14039">MFFSKLAIAAVLALTNSVAAQVIVTVTNTITVVTVTVTPLSTSTKTTFVTVSAPPPTQQPTITSTSVVVVTVGPPATTAVTTCPIPLYYQCGGQGWNGCTYCTAGASCVSSNPYYFQCQNSSGPKVVTITSTIYRG</sequence>
<dbReference type="GO" id="GO:0005975">
    <property type="term" value="P:carbohydrate metabolic process"/>
    <property type="evidence" value="ECO:0007669"/>
    <property type="project" value="InterPro"/>
</dbReference>
<gene>
    <name evidence="4" type="ORF">LY89DRAFT_726588</name>
</gene>
<name>A0A132B3A7_MOLSC</name>
<dbReference type="InParanoid" id="A0A132B3A7"/>
<dbReference type="RefSeq" id="XP_018060759.1">
    <property type="nucleotide sequence ID" value="XM_018219064.1"/>
</dbReference>
<feature type="domain" description="CBM1" evidence="3">
    <location>
        <begin position="83"/>
        <end position="119"/>
    </location>
</feature>
<dbReference type="InterPro" id="IPR000254">
    <property type="entry name" value="CBD"/>
</dbReference>
<keyword evidence="1 2" id="KW-0732">Signal</keyword>
<evidence type="ECO:0000313" key="5">
    <source>
        <dbReference type="Proteomes" id="UP000070700"/>
    </source>
</evidence>
<keyword evidence="5" id="KW-1185">Reference proteome</keyword>
<dbReference type="GeneID" id="28828790"/>
<dbReference type="GO" id="GO:0030248">
    <property type="term" value="F:cellulose binding"/>
    <property type="evidence" value="ECO:0007669"/>
    <property type="project" value="InterPro"/>
</dbReference>
<dbReference type="InterPro" id="IPR035971">
    <property type="entry name" value="CBD_sf"/>
</dbReference>
<dbReference type="GO" id="GO:0005576">
    <property type="term" value="C:extracellular region"/>
    <property type="evidence" value="ECO:0007669"/>
    <property type="project" value="InterPro"/>
</dbReference>